<sequence length="232" mass="24670">MVPRRHVLAGCSVAIAATAGCLGDETIDPPSGGRNAATADDENPTPDDGGVDTDQATADDRGDDATEHPDESEPSPETPDEPLVTALRRDENVESDDPESGDTERDDRSADDVESEGDGPTDDEVVLVTHGEVADVGAVGRDEQRGNYYLPLQFTDDGVSRFTGGLVAVDAFQEPEEQELVVYVDGEVLGTYGLGQTLSDAIRTGRWDGNFRVVALEEAPLVELRETLNPST</sequence>
<organism evidence="2 3">
    <name type="scientific">Natrialba swarupiae</name>
    <dbReference type="NCBI Taxonomy" id="2448032"/>
    <lineage>
        <taxon>Archaea</taxon>
        <taxon>Methanobacteriati</taxon>
        <taxon>Methanobacteriota</taxon>
        <taxon>Stenosarchaea group</taxon>
        <taxon>Halobacteria</taxon>
        <taxon>Halobacteriales</taxon>
        <taxon>Natrialbaceae</taxon>
        <taxon>Natrialba</taxon>
    </lineage>
</organism>
<feature type="region of interest" description="Disordered" evidence="1">
    <location>
        <begin position="22"/>
        <end position="124"/>
    </location>
</feature>
<dbReference type="AlphaFoldDB" id="A0A5D5AK74"/>
<keyword evidence="3" id="KW-1185">Reference proteome</keyword>
<feature type="compositionally biased region" description="Acidic residues" evidence="1">
    <location>
        <begin position="112"/>
        <end position="124"/>
    </location>
</feature>
<feature type="compositionally biased region" description="Basic and acidic residues" evidence="1">
    <location>
        <begin position="58"/>
        <end position="71"/>
    </location>
</feature>
<dbReference type="RefSeq" id="WP_149081423.1">
    <property type="nucleotide sequence ID" value="NZ_VTAW01000011.1"/>
</dbReference>
<reference evidence="2 3" key="1">
    <citation type="submission" date="2019-08" db="EMBL/GenBank/DDBJ databases">
        <title>Archaea genome.</title>
        <authorList>
            <person name="Kajale S."/>
            <person name="Shouche Y."/>
            <person name="Deshpande N."/>
            <person name="Sharma A."/>
        </authorList>
    </citation>
    <scope>NUCLEOTIDE SEQUENCE [LARGE SCALE GENOMIC DNA]</scope>
    <source>
        <strain evidence="2 3">ESP3B_9</strain>
    </source>
</reference>
<proteinExistence type="predicted"/>
<evidence type="ECO:0000313" key="2">
    <source>
        <dbReference type="EMBL" id="TYT62086.1"/>
    </source>
</evidence>
<feature type="compositionally biased region" description="Basic and acidic residues" evidence="1">
    <location>
        <begin position="102"/>
        <end position="111"/>
    </location>
</feature>
<gene>
    <name evidence="2" type="ORF">FYC77_10315</name>
</gene>
<evidence type="ECO:0008006" key="4">
    <source>
        <dbReference type="Google" id="ProtNLM"/>
    </source>
</evidence>
<dbReference type="EMBL" id="VTAW01000011">
    <property type="protein sequence ID" value="TYT62086.1"/>
    <property type="molecule type" value="Genomic_DNA"/>
</dbReference>
<protein>
    <recommendedName>
        <fullName evidence="4">Preprotein translocase subunit SecD</fullName>
    </recommendedName>
</protein>
<evidence type="ECO:0000256" key="1">
    <source>
        <dbReference type="SAM" id="MobiDB-lite"/>
    </source>
</evidence>
<accession>A0A5D5AK74</accession>
<dbReference type="PROSITE" id="PS51257">
    <property type="entry name" value="PROKAR_LIPOPROTEIN"/>
    <property type="match status" value="1"/>
</dbReference>
<name>A0A5D5AK74_9EURY</name>
<dbReference type="Proteomes" id="UP000324104">
    <property type="component" value="Unassembled WGS sequence"/>
</dbReference>
<evidence type="ECO:0000313" key="3">
    <source>
        <dbReference type="Proteomes" id="UP000324104"/>
    </source>
</evidence>
<feature type="compositionally biased region" description="Acidic residues" evidence="1">
    <location>
        <begin position="39"/>
        <end position="51"/>
    </location>
</feature>
<comment type="caution">
    <text evidence="2">The sequence shown here is derived from an EMBL/GenBank/DDBJ whole genome shotgun (WGS) entry which is preliminary data.</text>
</comment>